<protein>
    <recommendedName>
        <fullName evidence="2">CRISPR type III-associated protein domain-containing protein</fullName>
    </recommendedName>
</protein>
<keyword evidence="4" id="KW-1185">Reference proteome</keyword>
<gene>
    <name evidence="3" type="ORF">DKW60_21800</name>
</gene>
<organism evidence="3 4">
    <name type="scientific">Leucothrix pacifica</name>
    <dbReference type="NCBI Taxonomy" id="1247513"/>
    <lineage>
        <taxon>Bacteria</taxon>
        <taxon>Pseudomonadati</taxon>
        <taxon>Pseudomonadota</taxon>
        <taxon>Gammaproteobacteria</taxon>
        <taxon>Thiotrichales</taxon>
        <taxon>Thiotrichaceae</taxon>
        <taxon>Leucothrix</taxon>
    </lineage>
</organism>
<evidence type="ECO:0000313" key="3">
    <source>
        <dbReference type="EMBL" id="PWQ92326.1"/>
    </source>
</evidence>
<comment type="caution">
    <text evidence="3">The sequence shown here is derived from an EMBL/GenBank/DDBJ whole genome shotgun (WGS) entry which is preliminary data.</text>
</comment>
<dbReference type="GO" id="GO:0051607">
    <property type="term" value="P:defense response to virus"/>
    <property type="evidence" value="ECO:0007669"/>
    <property type="project" value="UniProtKB-KW"/>
</dbReference>
<dbReference type="Proteomes" id="UP000245539">
    <property type="component" value="Unassembled WGS sequence"/>
</dbReference>
<dbReference type="InterPro" id="IPR052216">
    <property type="entry name" value="CRISPR_Csm3_endoribonuclease"/>
</dbReference>
<name>A0A317C0Z0_9GAMM</name>
<dbReference type="Pfam" id="PF03787">
    <property type="entry name" value="RAMPs"/>
    <property type="match status" value="2"/>
</dbReference>
<dbReference type="PANTHER" id="PTHR35579:SF6">
    <property type="entry name" value="DUF324 DOMAIN-CONTAINING PROTEIN"/>
    <property type="match status" value="1"/>
</dbReference>
<dbReference type="CDD" id="cd09726">
    <property type="entry name" value="RAMP_I_III"/>
    <property type="match status" value="2"/>
</dbReference>
<dbReference type="EMBL" id="QGKM01000096">
    <property type="protein sequence ID" value="PWQ92326.1"/>
    <property type="molecule type" value="Genomic_DNA"/>
</dbReference>
<dbReference type="InterPro" id="IPR005537">
    <property type="entry name" value="RAMP_III_fam"/>
</dbReference>
<feature type="domain" description="CRISPR type III-associated protein" evidence="2">
    <location>
        <begin position="15"/>
        <end position="197"/>
    </location>
</feature>
<evidence type="ECO:0000313" key="4">
    <source>
        <dbReference type="Proteomes" id="UP000245539"/>
    </source>
</evidence>
<dbReference type="AlphaFoldDB" id="A0A317C0Z0"/>
<dbReference type="RefSeq" id="WP_109839778.1">
    <property type="nucleotide sequence ID" value="NZ_QGKM01000096.1"/>
</dbReference>
<evidence type="ECO:0000259" key="2">
    <source>
        <dbReference type="Pfam" id="PF03787"/>
    </source>
</evidence>
<evidence type="ECO:0000256" key="1">
    <source>
        <dbReference type="ARBA" id="ARBA00023118"/>
    </source>
</evidence>
<dbReference type="OrthoDB" id="9789361at2"/>
<keyword evidence="1" id="KW-0051">Antiviral defense</keyword>
<sequence>MIAEYSYLHLARFVIEADTAFAIASGLSDGAFDALVVRDANNLPTIPGTSLAGVLRSQYQQAHGEEETEDLFGYIRHYETQAGQASRVQVSWGCVHDSQDVPVEGIHHSALQDPLLDRLSQDHPLTRERVKLNERGVAEEQKKFDKTLIPAGCRFSFEISLWAGSCDDSQWQQLLNILSGSALRIGGSVRSGLGKFSLKRLHSRQFNLKDKQDYQTFAELPNGLGEVSGLTSSLNAEQQTAGLFVDVSLHPEDYWRVGQGTESLSDKKRDVTPQALPVTEPSIVWEKQRARFVPRKIVVPGSGVKGALRHRLAFHYQRICQKHGMTLESSSIDELAGVNALFGYAADTKDARSKGQVGAIFFSDIYPDNEAKPATIAQMSHTSIDRFTGGVRDGVLYVEELLWQQPLKLTLWFDPHRLQAVDEHCRKALELTLDDLVKGRLALGAASSKGHGFFGSEQSELKWSDNEAWIQRGAL</sequence>
<feature type="domain" description="CRISPR type III-associated protein" evidence="2">
    <location>
        <begin position="287"/>
        <end position="454"/>
    </location>
</feature>
<accession>A0A317C0Z0</accession>
<dbReference type="PANTHER" id="PTHR35579">
    <property type="entry name" value="CRISPR SYSTEM CMS ENDORIBONUCLEASE CSM3"/>
    <property type="match status" value="1"/>
</dbReference>
<reference evidence="3 4" key="1">
    <citation type="submission" date="2018-05" db="EMBL/GenBank/DDBJ databases">
        <title>Leucothrix arctica sp. nov., isolated from Arctic seawater.</title>
        <authorList>
            <person name="Choi A."/>
            <person name="Baek K."/>
        </authorList>
    </citation>
    <scope>NUCLEOTIDE SEQUENCE [LARGE SCALE GENOMIC DNA]</scope>
    <source>
        <strain evidence="3 4">JCM 18388</strain>
    </source>
</reference>
<proteinExistence type="predicted"/>